<dbReference type="Pfam" id="PF04230">
    <property type="entry name" value="PS_pyruv_trans"/>
    <property type="match status" value="1"/>
</dbReference>
<organism evidence="2 3">
    <name type="scientific">Rubellimicrobium aerolatum</name>
    <dbReference type="NCBI Taxonomy" id="490979"/>
    <lineage>
        <taxon>Bacteria</taxon>
        <taxon>Pseudomonadati</taxon>
        <taxon>Pseudomonadota</taxon>
        <taxon>Alphaproteobacteria</taxon>
        <taxon>Rhodobacterales</taxon>
        <taxon>Roseobacteraceae</taxon>
        <taxon>Rubellimicrobium</taxon>
    </lineage>
</organism>
<dbReference type="GO" id="GO:0016740">
    <property type="term" value="F:transferase activity"/>
    <property type="evidence" value="ECO:0007669"/>
    <property type="project" value="UniProtKB-KW"/>
</dbReference>
<dbReference type="PANTHER" id="PTHR36836:SF1">
    <property type="entry name" value="COLANIC ACID BIOSYNTHESIS PROTEIN WCAK"/>
    <property type="match status" value="1"/>
</dbReference>
<sequence>MAPRPIRVCLIMHSTRSDNLGVGALTVSEVAILRRLAADLRREIEITVLDLMDRREPYVTGPDIRLVPYNRQAMTRPDGYFALARKSDFVIDIGAGDSFADIYGSGRLNRMFLLKGLTHLARTPLVMAPQTIGPFTKRSSKLAARLFLNRAAVVASRDRQSTKAAKDLGRRDVIEASDVALRLPYDPPAPREGGPVKVGINVSGLLLAGGYSGRNDFGLRTDYPGLIRDLIRHFQAHPAGCEVHLVSHVIVHTGRMTGEDDLRACQALAAEFPGTVLAPDFASPSEAKTYIAGLDFFMGARMHACIAAFSSGVPVVPMAYSRKFAGLFGSLGYDRTVDCTGEENAAILGKVAQAFEDRAAVKRETEAALALGIQKLAAYETALRRLMEAAPRA</sequence>
<dbReference type="RefSeq" id="WP_209838031.1">
    <property type="nucleotide sequence ID" value="NZ_JAGGJP010000002.1"/>
</dbReference>
<dbReference type="PANTHER" id="PTHR36836">
    <property type="entry name" value="COLANIC ACID BIOSYNTHESIS PROTEIN WCAK"/>
    <property type="match status" value="1"/>
</dbReference>
<feature type="domain" description="Polysaccharide pyruvyl transferase" evidence="1">
    <location>
        <begin position="67"/>
        <end position="321"/>
    </location>
</feature>
<evidence type="ECO:0000313" key="2">
    <source>
        <dbReference type="EMBL" id="MFC5565547.1"/>
    </source>
</evidence>
<dbReference type="EMBL" id="JBHSNA010000002">
    <property type="protein sequence ID" value="MFC5565547.1"/>
    <property type="molecule type" value="Genomic_DNA"/>
</dbReference>
<evidence type="ECO:0000313" key="3">
    <source>
        <dbReference type="Proteomes" id="UP001596056"/>
    </source>
</evidence>
<keyword evidence="2" id="KW-0808">Transferase</keyword>
<dbReference type="Proteomes" id="UP001596056">
    <property type="component" value="Unassembled WGS sequence"/>
</dbReference>
<proteinExistence type="predicted"/>
<name>A0ABW0S9F6_9RHOB</name>
<reference evidence="3" key="1">
    <citation type="journal article" date="2019" name="Int. J. Syst. Evol. Microbiol.">
        <title>The Global Catalogue of Microorganisms (GCM) 10K type strain sequencing project: providing services to taxonomists for standard genome sequencing and annotation.</title>
        <authorList>
            <consortium name="The Broad Institute Genomics Platform"/>
            <consortium name="The Broad Institute Genome Sequencing Center for Infectious Disease"/>
            <person name="Wu L."/>
            <person name="Ma J."/>
        </authorList>
    </citation>
    <scope>NUCLEOTIDE SEQUENCE [LARGE SCALE GENOMIC DNA]</scope>
    <source>
        <strain evidence="3">KACC 11588</strain>
    </source>
</reference>
<accession>A0ABW0S9F6</accession>
<gene>
    <name evidence="2" type="ORF">ACFPOC_03840</name>
</gene>
<dbReference type="InterPro" id="IPR007345">
    <property type="entry name" value="Polysacch_pyruvyl_Trfase"/>
</dbReference>
<keyword evidence="3" id="KW-1185">Reference proteome</keyword>
<comment type="caution">
    <text evidence="2">The sequence shown here is derived from an EMBL/GenBank/DDBJ whole genome shotgun (WGS) entry which is preliminary data.</text>
</comment>
<protein>
    <submittedName>
        <fullName evidence="2">Polysaccharide pyruvyl transferase family protein</fullName>
    </submittedName>
</protein>
<evidence type="ECO:0000259" key="1">
    <source>
        <dbReference type="Pfam" id="PF04230"/>
    </source>
</evidence>